<evidence type="ECO:0000256" key="1">
    <source>
        <dbReference type="SAM" id="MobiDB-lite"/>
    </source>
</evidence>
<name>A0AAD5UQK5_9APHY</name>
<feature type="region of interest" description="Disordered" evidence="1">
    <location>
        <begin position="163"/>
        <end position="194"/>
    </location>
</feature>
<feature type="chain" id="PRO_5042261153" description="Lysine-specific metallo-endopeptidase domain-containing protein" evidence="2">
    <location>
        <begin position="21"/>
        <end position="356"/>
    </location>
</feature>
<comment type="caution">
    <text evidence="3">The sequence shown here is derived from an EMBL/GenBank/DDBJ whole genome shotgun (WGS) entry which is preliminary data.</text>
</comment>
<dbReference type="InterPro" id="IPR024079">
    <property type="entry name" value="MetalloPept_cat_dom_sf"/>
</dbReference>
<dbReference type="GO" id="GO:0008237">
    <property type="term" value="F:metallopeptidase activity"/>
    <property type="evidence" value="ECO:0007669"/>
    <property type="project" value="InterPro"/>
</dbReference>
<feature type="compositionally biased region" description="Polar residues" evidence="1">
    <location>
        <begin position="330"/>
        <end position="343"/>
    </location>
</feature>
<evidence type="ECO:0000313" key="4">
    <source>
        <dbReference type="Proteomes" id="UP001212997"/>
    </source>
</evidence>
<evidence type="ECO:0008006" key="5">
    <source>
        <dbReference type="Google" id="ProtNLM"/>
    </source>
</evidence>
<keyword evidence="4" id="KW-1185">Reference proteome</keyword>
<protein>
    <recommendedName>
        <fullName evidence="5">Lysine-specific metallo-endopeptidase domain-containing protein</fullName>
    </recommendedName>
</protein>
<evidence type="ECO:0000313" key="3">
    <source>
        <dbReference type="EMBL" id="KAJ3473401.1"/>
    </source>
</evidence>
<reference evidence="3" key="1">
    <citation type="submission" date="2022-07" db="EMBL/GenBank/DDBJ databases">
        <title>Genome Sequence of Physisporinus lineatus.</title>
        <authorList>
            <person name="Buettner E."/>
        </authorList>
    </citation>
    <scope>NUCLEOTIDE SEQUENCE</scope>
    <source>
        <strain evidence="3">VT162</strain>
    </source>
</reference>
<dbReference type="AlphaFoldDB" id="A0AAD5UQK5"/>
<accession>A0AAD5UQK5</accession>
<keyword evidence="2" id="KW-0732">Signal</keyword>
<feature type="region of interest" description="Disordered" evidence="1">
    <location>
        <begin position="283"/>
        <end position="356"/>
    </location>
</feature>
<evidence type="ECO:0000256" key="2">
    <source>
        <dbReference type="SAM" id="SignalP"/>
    </source>
</evidence>
<sequence>MLFKSSGFLLILAIVRVVVAVPLGIEYDKTTGLTPEETANKDRLDQATAHAHTQVQAMRLGMDKYKANDPKAKALFDAAFGTKADSSVVDDNISKLEHGTLKAKVATHPFTQGEIAAVPWTKDGNKPWTAGHAQFGSTFHGAGMNNDGRAGTIIHEATHQFSKTGDDVNKSNKIIKPNDGSSKPSGATGYTSNANMHKTVAEVNADTQFTNVRDSTKNMHDNAESYAVFASLCSQPGALSRRDIHLYNHAVRAGDDELLMHLARRNSCKLPKDYFAKKAAAKNAATAKSGQTTTKGAAAKGLSKNPVAGASNHPNVKPTTLKGKVPAPNTAKTRLGGTQSSMKSGARPGTFCSPFH</sequence>
<dbReference type="Gene3D" id="3.40.390.10">
    <property type="entry name" value="Collagenase (Catalytic Domain)"/>
    <property type="match status" value="1"/>
</dbReference>
<dbReference type="EMBL" id="JANAWD010001411">
    <property type="protein sequence ID" value="KAJ3473401.1"/>
    <property type="molecule type" value="Genomic_DNA"/>
</dbReference>
<organism evidence="3 4">
    <name type="scientific">Meripilus lineatus</name>
    <dbReference type="NCBI Taxonomy" id="2056292"/>
    <lineage>
        <taxon>Eukaryota</taxon>
        <taxon>Fungi</taxon>
        <taxon>Dikarya</taxon>
        <taxon>Basidiomycota</taxon>
        <taxon>Agaricomycotina</taxon>
        <taxon>Agaricomycetes</taxon>
        <taxon>Polyporales</taxon>
        <taxon>Meripilaceae</taxon>
        <taxon>Meripilus</taxon>
    </lineage>
</organism>
<feature type="compositionally biased region" description="Polar residues" evidence="1">
    <location>
        <begin position="179"/>
        <end position="194"/>
    </location>
</feature>
<feature type="signal peptide" evidence="2">
    <location>
        <begin position="1"/>
        <end position="20"/>
    </location>
</feature>
<proteinExistence type="predicted"/>
<gene>
    <name evidence="3" type="ORF">NLI96_g13021</name>
</gene>
<dbReference type="Proteomes" id="UP001212997">
    <property type="component" value="Unassembled WGS sequence"/>
</dbReference>